<evidence type="ECO:0000313" key="3">
    <source>
        <dbReference type="WBParaSite" id="GPLIN_001232900"/>
    </source>
</evidence>
<protein>
    <submittedName>
        <fullName evidence="3">Signal recognition particle-docking protein FtsY</fullName>
    </submittedName>
</protein>
<evidence type="ECO:0000313" key="2">
    <source>
        <dbReference type="Proteomes" id="UP000050741"/>
    </source>
</evidence>
<dbReference type="Proteomes" id="UP000050741">
    <property type="component" value="Unassembled WGS sequence"/>
</dbReference>
<reference evidence="2" key="1">
    <citation type="submission" date="2014-05" db="EMBL/GenBank/DDBJ databases">
        <title>The genome and life-stage specific transcriptomes of Globodera pallida elucidate key aspects of plant parasitism by a cyst nematode.</title>
        <authorList>
            <person name="Cotton J.A."/>
            <person name="Lilley C.J."/>
            <person name="Jones L.M."/>
            <person name="Kikuchi T."/>
            <person name="Reid A.J."/>
            <person name="Thorpe P."/>
            <person name="Tsai I.J."/>
            <person name="Beasley H."/>
            <person name="Blok V."/>
            <person name="Cock P.J.A."/>
            <person name="Van den Akker S.E."/>
            <person name="Holroyd N."/>
            <person name="Hunt M."/>
            <person name="Mantelin S."/>
            <person name="Naghra H."/>
            <person name="Pain A."/>
            <person name="Palomares-Rius J.E."/>
            <person name="Zarowiecki M."/>
            <person name="Berriman M."/>
            <person name="Jones J.T."/>
            <person name="Urwin P.E."/>
        </authorList>
    </citation>
    <scope>NUCLEOTIDE SEQUENCE [LARGE SCALE GENOMIC DNA]</scope>
    <source>
        <strain evidence="2">Lindley</strain>
    </source>
</reference>
<evidence type="ECO:0000256" key="1">
    <source>
        <dbReference type="SAM" id="MobiDB-lite"/>
    </source>
</evidence>
<reference evidence="3" key="2">
    <citation type="submission" date="2016-06" db="UniProtKB">
        <authorList>
            <consortium name="WormBaseParasite"/>
        </authorList>
    </citation>
    <scope>IDENTIFICATION</scope>
</reference>
<dbReference type="AlphaFoldDB" id="A0A183CHH3"/>
<feature type="compositionally biased region" description="Low complexity" evidence="1">
    <location>
        <begin position="79"/>
        <end position="97"/>
    </location>
</feature>
<sequence>MLHLAYATFRLFTLRLPSQKATFRRDRKTDDKEEDPLDVFNDAFGLALIPAEDQNRGDLADPPVEEAVPMAPPAPPVEPNNAAVVPAAPIIEQPGRPQRNRRPPKRFSPGH</sequence>
<proteinExistence type="predicted"/>
<accession>A0A183CHH3</accession>
<name>A0A183CHH3_GLOPA</name>
<organism evidence="2 3">
    <name type="scientific">Globodera pallida</name>
    <name type="common">Potato cyst nematode worm</name>
    <name type="synonym">Heterodera pallida</name>
    <dbReference type="NCBI Taxonomy" id="36090"/>
    <lineage>
        <taxon>Eukaryota</taxon>
        <taxon>Metazoa</taxon>
        <taxon>Ecdysozoa</taxon>
        <taxon>Nematoda</taxon>
        <taxon>Chromadorea</taxon>
        <taxon>Rhabditida</taxon>
        <taxon>Tylenchina</taxon>
        <taxon>Tylenchomorpha</taxon>
        <taxon>Tylenchoidea</taxon>
        <taxon>Heteroderidae</taxon>
        <taxon>Heteroderinae</taxon>
        <taxon>Globodera</taxon>
    </lineage>
</organism>
<keyword evidence="2" id="KW-1185">Reference proteome</keyword>
<dbReference type="WBParaSite" id="GPLIN_001232900">
    <property type="protein sequence ID" value="GPLIN_001232900"/>
    <property type="gene ID" value="GPLIN_001232900"/>
</dbReference>
<feature type="region of interest" description="Disordered" evidence="1">
    <location>
        <begin position="53"/>
        <end position="111"/>
    </location>
</feature>